<sequence>MNYNWTNFFTYIAGLLFLVWFVFLIAKWLKGYFNDISLGKTKKNINPEVARAMAKKIKEDAEMHRKGRKEGE</sequence>
<name>A0A382Q8P3_9ZZZZ</name>
<evidence type="ECO:0000313" key="2">
    <source>
        <dbReference type="EMBL" id="SVC81288.1"/>
    </source>
</evidence>
<dbReference type="AlphaFoldDB" id="A0A382Q8P3"/>
<accession>A0A382Q8P3</accession>
<feature type="transmembrane region" description="Helical" evidence="1">
    <location>
        <begin position="6"/>
        <end position="26"/>
    </location>
</feature>
<dbReference type="EMBL" id="UINC01112384">
    <property type="protein sequence ID" value="SVC81288.1"/>
    <property type="molecule type" value="Genomic_DNA"/>
</dbReference>
<keyword evidence="1" id="KW-0472">Membrane</keyword>
<keyword evidence="1" id="KW-0812">Transmembrane</keyword>
<gene>
    <name evidence="2" type="ORF">METZ01_LOCUS334142</name>
</gene>
<organism evidence="2">
    <name type="scientific">marine metagenome</name>
    <dbReference type="NCBI Taxonomy" id="408172"/>
    <lineage>
        <taxon>unclassified sequences</taxon>
        <taxon>metagenomes</taxon>
        <taxon>ecological metagenomes</taxon>
    </lineage>
</organism>
<protein>
    <submittedName>
        <fullName evidence="2">Uncharacterized protein</fullName>
    </submittedName>
</protein>
<evidence type="ECO:0000256" key="1">
    <source>
        <dbReference type="SAM" id="Phobius"/>
    </source>
</evidence>
<keyword evidence="1" id="KW-1133">Transmembrane helix</keyword>
<proteinExistence type="predicted"/>
<reference evidence="2" key="1">
    <citation type="submission" date="2018-05" db="EMBL/GenBank/DDBJ databases">
        <authorList>
            <person name="Lanie J.A."/>
            <person name="Ng W.-L."/>
            <person name="Kazmierczak K.M."/>
            <person name="Andrzejewski T.M."/>
            <person name="Davidsen T.M."/>
            <person name="Wayne K.J."/>
            <person name="Tettelin H."/>
            <person name="Glass J.I."/>
            <person name="Rusch D."/>
            <person name="Podicherti R."/>
            <person name="Tsui H.-C.T."/>
            <person name="Winkler M.E."/>
        </authorList>
    </citation>
    <scope>NUCLEOTIDE SEQUENCE</scope>
</reference>